<comment type="similarity">
    <text evidence="8">Belongs to the peroxiredoxin family. BCP/PrxQ subfamily.</text>
</comment>
<sequence>MSAQTWRPSDSPSRTVAPQLAQQRADFETAAASNTHVKSLHAHYDDTYESERTRLESAVKVGDVFPPFALPNALGAIVDSEDLTKPLVIVFYRGSWCPYCNIHLNHLQKHLQEIQAAGGVLVAISPAPPDDSVTLNEKHNLKFVVLSDTKNELAKKLGITFSLPETALSNYVALGKDHKAFYGSEVPEYPTPSSFVIGNDGKIAWLHHEIHHSRRSEAADIVAALKALKAQ</sequence>
<evidence type="ECO:0000256" key="4">
    <source>
        <dbReference type="ARBA" id="ARBA00023002"/>
    </source>
</evidence>
<proteinExistence type="inferred from homology"/>
<dbReference type="AlphaFoldDB" id="A0A7S4BV53"/>
<dbReference type="GO" id="GO:0045454">
    <property type="term" value="P:cell redox homeostasis"/>
    <property type="evidence" value="ECO:0007669"/>
    <property type="project" value="TreeGrafter"/>
</dbReference>
<evidence type="ECO:0000256" key="1">
    <source>
        <dbReference type="ARBA" id="ARBA00013017"/>
    </source>
</evidence>
<evidence type="ECO:0000256" key="5">
    <source>
        <dbReference type="ARBA" id="ARBA00023157"/>
    </source>
</evidence>
<dbReference type="GO" id="GO:0005737">
    <property type="term" value="C:cytoplasm"/>
    <property type="evidence" value="ECO:0007669"/>
    <property type="project" value="TreeGrafter"/>
</dbReference>
<dbReference type="Gene3D" id="3.40.30.10">
    <property type="entry name" value="Glutaredoxin"/>
    <property type="match status" value="1"/>
</dbReference>
<dbReference type="CDD" id="cd02970">
    <property type="entry name" value="PRX_like2"/>
    <property type="match status" value="1"/>
</dbReference>
<keyword evidence="3" id="KW-0049">Antioxidant</keyword>
<organism evidence="11">
    <name type="scientific">Chrysotila carterae</name>
    <name type="common">Marine alga</name>
    <name type="synonym">Syracosphaera carterae</name>
    <dbReference type="NCBI Taxonomy" id="13221"/>
    <lineage>
        <taxon>Eukaryota</taxon>
        <taxon>Haptista</taxon>
        <taxon>Haptophyta</taxon>
        <taxon>Prymnesiophyceae</taxon>
        <taxon>Isochrysidales</taxon>
        <taxon>Isochrysidaceae</taxon>
        <taxon>Chrysotila</taxon>
    </lineage>
</organism>
<dbReference type="PROSITE" id="PS51352">
    <property type="entry name" value="THIOREDOXIN_2"/>
    <property type="match status" value="1"/>
</dbReference>
<evidence type="ECO:0000256" key="2">
    <source>
        <dbReference type="ARBA" id="ARBA00022559"/>
    </source>
</evidence>
<protein>
    <recommendedName>
        <fullName evidence="1">thioredoxin-dependent peroxiredoxin</fullName>
        <ecNumber evidence="1">1.11.1.24</ecNumber>
    </recommendedName>
    <alternativeName>
        <fullName evidence="7">Thioredoxin peroxidase</fullName>
    </alternativeName>
</protein>
<evidence type="ECO:0000259" key="10">
    <source>
        <dbReference type="PROSITE" id="PS51352"/>
    </source>
</evidence>
<accession>A0A7S4BV53</accession>
<dbReference type="GO" id="GO:0008379">
    <property type="term" value="F:thioredoxin peroxidase activity"/>
    <property type="evidence" value="ECO:0007669"/>
    <property type="project" value="TreeGrafter"/>
</dbReference>
<evidence type="ECO:0000256" key="9">
    <source>
        <dbReference type="ARBA" id="ARBA00049091"/>
    </source>
</evidence>
<dbReference type="InterPro" id="IPR050924">
    <property type="entry name" value="Peroxiredoxin_BCP/PrxQ"/>
</dbReference>
<evidence type="ECO:0000256" key="7">
    <source>
        <dbReference type="ARBA" id="ARBA00032824"/>
    </source>
</evidence>
<dbReference type="InterPro" id="IPR000866">
    <property type="entry name" value="AhpC/TSA"/>
</dbReference>
<comment type="catalytic activity">
    <reaction evidence="9">
        <text>a hydroperoxide + [thioredoxin]-dithiol = an alcohol + [thioredoxin]-disulfide + H2O</text>
        <dbReference type="Rhea" id="RHEA:62620"/>
        <dbReference type="Rhea" id="RHEA-COMP:10698"/>
        <dbReference type="Rhea" id="RHEA-COMP:10700"/>
        <dbReference type="ChEBI" id="CHEBI:15377"/>
        <dbReference type="ChEBI" id="CHEBI:29950"/>
        <dbReference type="ChEBI" id="CHEBI:30879"/>
        <dbReference type="ChEBI" id="CHEBI:35924"/>
        <dbReference type="ChEBI" id="CHEBI:50058"/>
        <dbReference type="EC" id="1.11.1.24"/>
    </reaction>
</comment>
<reference evidence="11" key="1">
    <citation type="submission" date="2021-01" db="EMBL/GenBank/DDBJ databases">
        <authorList>
            <person name="Corre E."/>
            <person name="Pelletier E."/>
            <person name="Niang G."/>
            <person name="Scheremetjew M."/>
            <person name="Finn R."/>
            <person name="Kale V."/>
            <person name="Holt S."/>
            <person name="Cochrane G."/>
            <person name="Meng A."/>
            <person name="Brown T."/>
            <person name="Cohen L."/>
        </authorList>
    </citation>
    <scope>NUCLEOTIDE SEQUENCE</scope>
    <source>
        <strain evidence="11">CCMP645</strain>
    </source>
</reference>
<feature type="domain" description="Thioredoxin" evidence="10">
    <location>
        <begin position="59"/>
        <end position="230"/>
    </location>
</feature>
<dbReference type="EMBL" id="HBIZ01047986">
    <property type="protein sequence ID" value="CAE0778063.1"/>
    <property type="molecule type" value="Transcribed_RNA"/>
</dbReference>
<name>A0A7S4BV53_CHRCT</name>
<dbReference type="PANTHER" id="PTHR42801:SF7">
    <property type="entry name" value="SLL1159 PROTEIN"/>
    <property type="match status" value="1"/>
</dbReference>
<keyword evidence="6" id="KW-0676">Redox-active center</keyword>
<dbReference type="Pfam" id="PF00578">
    <property type="entry name" value="AhpC-TSA"/>
    <property type="match status" value="1"/>
</dbReference>
<dbReference type="GO" id="GO:0034599">
    <property type="term" value="P:cellular response to oxidative stress"/>
    <property type="evidence" value="ECO:0007669"/>
    <property type="project" value="TreeGrafter"/>
</dbReference>
<dbReference type="InterPro" id="IPR036249">
    <property type="entry name" value="Thioredoxin-like_sf"/>
</dbReference>
<keyword evidence="2" id="KW-0575">Peroxidase</keyword>
<dbReference type="SUPFAM" id="SSF52833">
    <property type="entry name" value="Thioredoxin-like"/>
    <property type="match status" value="1"/>
</dbReference>
<evidence type="ECO:0000313" key="11">
    <source>
        <dbReference type="EMBL" id="CAE0778063.1"/>
    </source>
</evidence>
<evidence type="ECO:0000256" key="8">
    <source>
        <dbReference type="ARBA" id="ARBA00038489"/>
    </source>
</evidence>
<keyword evidence="5" id="KW-1015">Disulfide bond</keyword>
<keyword evidence="4" id="KW-0560">Oxidoreductase</keyword>
<evidence type="ECO:0000256" key="3">
    <source>
        <dbReference type="ARBA" id="ARBA00022862"/>
    </source>
</evidence>
<dbReference type="EC" id="1.11.1.24" evidence="1"/>
<evidence type="ECO:0000256" key="6">
    <source>
        <dbReference type="ARBA" id="ARBA00023284"/>
    </source>
</evidence>
<dbReference type="InterPro" id="IPR013766">
    <property type="entry name" value="Thioredoxin_domain"/>
</dbReference>
<gene>
    <name evidence="11" type="ORF">PCAR00345_LOCUS30702</name>
</gene>
<dbReference type="PANTHER" id="PTHR42801">
    <property type="entry name" value="THIOREDOXIN-DEPENDENT PEROXIDE REDUCTASE"/>
    <property type="match status" value="1"/>
</dbReference>